<keyword evidence="4 16" id="KW-0107">Calcium channel</keyword>
<evidence type="ECO:0000256" key="10">
    <source>
        <dbReference type="ARBA" id="ARBA00023065"/>
    </source>
</evidence>
<keyword evidence="5" id="KW-0812">Transmembrane</keyword>
<dbReference type="PANTHER" id="PTHR45628">
    <property type="entry name" value="VOLTAGE-DEPENDENT CALCIUM CHANNEL TYPE A SUBUNIT ALPHA-1"/>
    <property type="match status" value="1"/>
</dbReference>
<keyword evidence="19" id="KW-1185">Reference proteome</keyword>
<feature type="binding site" evidence="14">
    <location>
        <position position="268"/>
    </location>
    <ligand>
        <name>Ca(2+)</name>
        <dbReference type="ChEBI" id="CHEBI:29108"/>
    </ligand>
</feature>
<evidence type="ECO:0000313" key="18">
    <source>
        <dbReference type="EMBL" id="CAF2820649.1"/>
    </source>
</evidence>
<keyword evidence="14" id="KW-0479">Metal-binding</keyword>
<dbReference type="GO" id="GO:0098703">
    <property type="term" value="P:calcium ion import across plasma membrane"/>
    <property type="evidence" value="ECO:0007669"/>
    <property type="project" value="TreeGrafter"/>
</dbReference>
<keyword evidence="7 14" id="KW-0106">Calcium</keyword>
<dbReference type="AlphaFoldDB" id="A0A7R8CH35"/>
<organism evidence="18 19">
    <name type="scientific">Lepeophtheirus salmonis</name>
    <name type="common">Salmon louse</name>
    <name type="synonym">Caligus salmonis</name>
    <dbReference type="NCBI Taxonomy" id="72036"/>
    <lineage>
        <taxon>Eukaryota</taxon>
        <taxon>Metazoa</taxon>
        <taxon>Ecdysozoa</taxon>
        <taxon>Arthropoda</taxon>
        <taxon>Crustacea</taxon>
        <taxon>Multicrustacea</taxon>
        <taxon>Hexanauplia</taxon>
        <taxon>Copepoda</taxon>
        <taxon>Siphonostomatoida</taxon>
        <taxon>Caligidae</taxon>
        <taxon>Lepeophtheirus</taxon>
    </lineage>
</organism>
<comment type="subcellular location">
    <subcellularLocation>
        <location evidence="1 16">Membrane</location>
        <topology evidence="1 16">Multi-pass membrane protein</topology>
    </subcellularLocation>
</comment>
<evidence type="ECO:0000256" key="16">
    <source>
        <dbReference type="RuleBase" id="RU003808"/>
    </source>
</evidence>
<dbReference type="Gene3D" id="1.20.120.350">
    <property type="entry name" value="Voltage-gated potassium channels. Chain C"/>
    <property type="match status" value="1"/>
</dbReference>
<dbReference type="InterPro" id="IPR027359">
    <property type="entry name" value="Volt_channel_dom_sf"/>
</dbReference>
<dbReference type="OrthoDB" id="431720at2759"/>
<dbReference type="Pfam" id="PF00520">
    <property type="entry name" value="Ion_trans"/>
    <property type="match status" value="1"/>
</dbReference>
<evidence type="ECO:0000256" key="5">
    <source>
        <dbReference type="ARBA" id="ARBA00022692"/>
    </source>
</evidence>
<comment type="similarity">
    <text evidence="16">Belongs to the calcium channel alpha-1 subunit (TC 1.A.1.11) family.</text>
</comment>
<evidence type="ECO:0000256" key="3">
    <source>
        <dbReference type="ARBA" id="ARBA00022568"/>
    </source>
</evidence>
<dbReference type="InterPro" id="IPR050599">
    <property type="entry name" value="VDCC_alpha-1_subunit"/>
</dbReference>
<keyword evidence="12 15" id="KW-0325">Glycoprotein</keyword>
<evidence type="ECO:0000256" key="13">
    <source>
        <dbReference type="ARBA" id="ARBA00023303"/>
    </source>
</evidence>
<keyword evidence="3 16" id="KW-0109">Calcium transport</keyword>
<evidence type="ECO:0000256" key="9">
    <source>
        <dbReference type="ARBA" id="ARBA00022989"/>
    </source>
</evidence>
<dbReference type="Gene3D" id="6.10.250.2500">
    <property type="match status" value="1"/>
</dbReference>
<dbReference type="GO" id="GO:0046872">
    <property type="term" value="F:metal ion binding"/>
    <property type="evidence" value="ECO:0007669"/>
    <property type="project" value="UniProtKB-KW"/>
</dbReference>
<evidence type="ECO:0000256" key="4">
    <source>
        <dbReference type="ARBA" id="ARBA00022673"/>
    </source>
</evidence>
<proteinExistence type="inferred from homology"/>
<dbReference type="FunFam" id="1.10.287.70:FF:000007">
    <property type="entry name" value="Voltage-dependent L-type calcium channel subunit alpha"/>
    <property type="match status" value="1"/>
</dbReference>
<keyword evidence="13" id="KW-0407">Ion channel</keyword>
<dbReference type="GO" id="GO:0005891">
    <property type="term" value="C:voltage-gated calcium channel complex"/>
    <property type="evidence" value="ECO:0007669"/>
    <property type="project" value="InterPro"/>
</dbReference>
<evidence type="ECO:0000259" key="17">
    <source>
        <dbReference type="Pfam" id="PF00520"/>
    </source>
</evidence>
<keyword evidence="9" id="KW-1133">Transmembrane helix</keyword>
<keyword evidence="11" id="KW-0472">Membrane</keyword>
<dbReference type="PRINTS" id="PR00167">
    <property type="entry name" value="CACHANNEL"/>
</dbReference>
<feature type="glycosylation site" description="N-linked (GlcNAc...) asparagine" evidence="15">
    <location>
        <position position="233"/>
    </location>
</feature>
<evidence type="ECO:0000256" key="7">
    <source>
        <dbReference type="ARBA" id="ARBA00022837"/>
    </source>
</evidence>
<dbReference type="EMBL" id="HG994591">
    <property type="protein sequence ID" value="CAF2820649.1"/>
    <property type="molecule type" value="Genomic_DNA"/>
</dbReference>
<reference evidence="18" key="1">
    <citation type="submission" date="2021-02" db="EMBL/GenBank/DDBJ databases">
        <authorList>
            <person name="Bekaert M."/>
        </authorList>
    </citation>
    <scope>NUCLEOTIDE SEQUENCE</scope>
    <source>
        <strain evidence="18">IoA-00</strain>
    </source>
</reference>
<keyword evidence="2" id="KW-0813">Transport</keyword>
<evidence type="ECO:0000256" key="14">
    <source>
        <dbReference type="PIRSR" id="PIRSR602077-1"/>
    </source>
</evidence>
<dbReference type="FunFam" id="1.20.120.350:FF:000009">
    <property type="entry name" value="Voltage-dependent T-type calcium channel subunit alpha"/>
    <property type="match status" value="1"/>
</dbReference>
<keyword evidence="6" id="KW-0677">Repeat</keyword>
<dbReference type="GO" id="GO:0045202">
    <property type="term" value="C:synapse"/>
    <property type="evidence" value="ECO:0007669"/>
    <property type="project" value="GOC"/>
</dbReference>
<protein>
    <submittedName>
        <fullName evidence="18">CACNA1B</fullName>
    </submittedName>
</protein>
<name>A0A7R8CH35_LEPSM</name>
<dbReference type="PANTHER" id="PTHR45628:SF7">
    <property type="entry name" value="VOLTAGE-DEPENDENT CALCIUM CHANNEL TYPE A SUBUNIT ALPHA-1"/>
    <property type="match status" value="1"/>
</dbReference>
<evidence type="ECO:0000256" key="1">
    <source>
        <dbReference type="ARBA" id="ARBA00004141"/>
    </source>
</evidence>
<evidence type="ECO:0000256" key="15">
    <source>
        <dbReference type="PIRSR" id="PIRSR602077-3"/>
    </source>
</evidence>
<keyword evidence="10" id="KW-0406">Ion transport</keyword>
<evidence type="ECO:0000256" key="2">
    <source>
        <dbReference type="ARBA" id="ARBA00022448"/>
    </source>
</evidence>
<dbReference type="SUPFAM" id="SSF81324">
    <property type="entry name" value="Voltage-gated potassium channels"/>
    <property type="match status" value="1"/>
</dbReference>
<sequence length="373" mass="42123">MDVEIYLFSCFFLSGKNPIRRAVIWFVRWIVFEWIIIFTIIANCIVMALDQHLPHKDKSKLSVQLEELEPVFMGIFTMEMCFKIVADGFILHHGSYLRNPWNIMDFIVVISGFLPYLIPKSDKKENTGPDLSTLRTFRVLRPLKLVSGVPSLQVVMSAIGKAIGPLVNIALLLLFAIIIFAIIGLELYSGSLNSTCYDINDLNRIITGGDSGNPCYRGSSKHSPVGSYTCNTNTSICLQKWVGPNNGITSFDNIGLAMLTVFQCVTMEGWTPILYWTNDALGNLFNWIFFIPLIIVGSFFMLNLFLGVLSGEFAKEKERELNGYVEWICRAEDLVLAEDRTTEADKILIMQVRAKASLKINKKSDFVRVQKNS</sequence>
<gene>
    <name evidence="18" type="ORF">LSAA_3470</name>
</gene>
<accession>A0A7R8CH35</accession>
<feature type="domain" description="Ion transport" evidence="17">
    <location>
        <begin position="31"/>
        <end position="320"/>
    </location>
</feature>
<evidence type="ECO:0000256" key="6">
    <source>
        <dbReference type="ARBA" id="ARBA00022737"/>
    </source>
</evidence>
<evidence type="ECO:0000313" key="19">
    <source>
        <dbReference type="Proteomes" id="UP000675881"/>
    </source>
</evidence>
<keyword evidence="8 16" id="KW-0851">Voltage-gated channel</keyword>
<dbReference type="InterPro" id="IPR002077">
    <property type="entry name" value="VDCCAlpha1"/>
</dbReference>
<evidence type="ECO:0000256" key="11">
    <source>
        <dbReference type="ARBA" id="ARBA00023136"/>
    </source>
</evidence>
<evidence type="ECO:0000256" key="12">
    <source>
        <dbReference type="ARBA" id="ARBA00023180"/>
    </source>
</evidence>
<dbReference type="Proteomes" id="UP000675881">
    <property type="component" value="Chromosome 12"/>
</dbReference>
<dbReference type="GO" id="GO:0008331">
    <property type="term" value="F:high voltage-gated calcium channel activity"/>
    <property type="evidence" value="ECO:0007669"/>
    <property type="project" value="TreeGrafter"/>
</dbReference>
<dbReference type="GO" id="GO:0007268">
    <property type="term" value="P:chemical synaptic transmission"/>
    <property type="evidence" value="ECO:0007669"/>
    <property type="project" value="TreeGrafter"/>
</dbReference>
<evidence type="ECO:0000256" key="8">
    <source>
        <dbReference type="ARBA" id="ARBA00022882"/>
    </source>
</evidence>
<dbReference type="InterPro" id="IPR005821">
    <property type="entry name" value="Ion_trans_dom"/>
</dbReference>
<dbReference type="Gene3D" id="1.10.287.70">
    <property type="match status" value="1"/>
</dbReference>